<evidence type="ECO:0000313" key="2">
    <source>
        <dbReference type="Proteomes" id="UP000053235"/>
    </source>
</evidence>
<reference evidence="2" key="1">
    <citation type="submission" date="2015-07" db="EMBL/GenBank/DDBJ databases">
        <authorList>
            <person name="Rodrigo-Torres Lidia"/>
            <person name="Arahal R.David."/>
        </authorList>
    </citation>
    <scope>NUCLEOTIDE SEQUENCE [LARGE SCALE GENOMIC DNA]</scope>
    <source>
        <strain evidence="2">CECT 5112</strain>
    </source>
</reference>
<proteinExistence type="predicted"/>
<dbReference type="EMBL" id="CXWD01000013">
    <property type="protein sequence ID" value="CTQ72924.1"/>
    <property type="molecule type" value="Genomic_DNA"/>
</dbReference>
<dbReference type="Proteomes" id="UP000053235">
    <property type="component" value="Unassembled WGS sequence"/>
</dbReference>
<accession>A0A0M7AH33</accession>
<sequence length="53" mass="6104">MAVFFLPEASPVLEFYGYQFLKFAKCEEVIQRLRRIVDKSLIFLGTISEGVGF</sequence>
<name>A0A0M7AH33_9HYPH</name>
<dbReference type="STRING" id="388408.LAX5112_03369"/>
<dbReference type="AlphaFoldDB" id="A0A0M7AH33"/>
<protein>
    <submittedName>
        <fullName evidence="1">Uncharacterized protein</fullName>
    </submittedName>
</protein>
<keyword evidence="2" id="KW-1185">Reference proteome</keyword>
<organism evidence="1 2">
    <name type="scientific">Roseibium alexandrii</name>
    <dbReference type="NCBI Taxonomy" id="388408"/>
    <lineage>
        <taxon>Bacteria</taxon>
        <taxon>Pseudomonadati</taxon>
        <taxon>Pseudomonadota</taxon>
        <taxon>Alphaproteobacteria</taxon>
        <taxon>Hyphomicrobiales</taxon>
        <taxon>Stappiaceae</taxon>
        <taxon>Roseibium</taxon>
    </lineage>
</organism>
<evidence type="ECO:0000313" key="1">
    <source>
        <dbReference type="EMBL" id="CTQ72924.1"/>
    </source>
</evidence>
<gene>
    <name evidence="1" type="ORF">LAX5112_03369</name>
</gene>